<organism evidence="1 2">
    <name type="scientific">Lentzea roselyniae</name>
    <dbReference type="NCBI Taxonomy" id="531940"/>
    <lineage>
        <taxon>Bacteria</taxon>
        <taxon>Bacillati</taxon>
        <taxon>Actinomycetota</taxon>
        <taxon>Actinomycetes</taxon>
        <taxon>Pseudonocardiales</taxon>
        <taxon>Pseudonocardiaceae</taxon>
        <taxon>Lentzea</taxon>
    </lineage>
</organism>
<dbReference type="InterPro" id="IPR011042">
    <property type="entry name" value="6-blade_b-propeller_TolB-like"/>
</dbReference>
<accession>A0ABP7BXW9</accession>
<gene>
    <name evidence="1" type="ORF">GCM10022267_67360</name>
</gene>
<keyword evidence="2" id="KW-1185">Reference proteome</keyword>
<evidence type="ECO:0000313" key="2">
    <source>
        <dbReference type="Proteomes" id="UP001500711"/>
    </source>
</evidence>
<dbReference type="EMBL" id="BAABBE010000025">
    <property type="protein sequence ID" value="GAA3671108.1"/>
    <property type="molecule type" value="Genomic_DNA"/>
</dbReference>
<evidence type="ECO:0008006" key="3">
    <source>
        <dbReference type="Google" id="ProtNLM"/>
    </source>
</evidence>
<protein>
    <recommendedName>
        <fullName evidence="3">SMP-30/Gluconolaconase/LRE-like region-containing protein</fullName>
    </recommendedName>
</protein>
<comment type="caution">
    <text evidence="1">The sequence shown here is derived from an EMBL/GenBank/DDBJ whole genome shotgun (WGS) entry which is preliminary data.</text>
</comment>
<reference evidence="2" key="1">
    <citation type="journal article" date="2019" name="Int. J. Syst. Evol. Microbiol.">
        <title>The Global Catalogue of Microorganisms (GCM) 10K type strain sequencing project: providing services to taxonomists for standard genome sequencing and annotation.</title>
        <authorList>
            <consortium name="The Broad Institute Genomics Platform"/>
            <consortium name="The Broad Institute Genome Sequencing Center for Infectious Disease"/>
            <person name="Wu L."/>
            <person name="Ma J."/>
        </authorList>
    </citation>
    <scope>NUCLEOTIDE SEQUENCE [LARGE SCALE GENOMIC DNA]</scope>
    <source>
        <strain evidence="2">JCM 17494</strain>
    </source>
</reference>
<dbReference type="Gene3D" id="2.120.10.30">
    <property type="entry name" value="TolB, C-terminal domain"/>
    <property type="match status" value="1"/>
</dbReference>
<proteinExistence type="predicted"/>
<dbReference type="SUPFAM" id="SSF63829">
    <property type="entry name" value="Calcium-dependent phosphotriesterase"/>
    <property type="match status" value="1"/>
</dbReference>
<evidence type="ECO:0000313" key="1">
    <source>
        <dbReference type="EMBL" id="GAA3671108.1"/>
    </source>
</evidence>
<name>A0ABP7BXW9_9PSEU</name>
<sequence>MRLRPLRRHPPRRRGPGLGRRVGWAARFRPDGTLIGKLLLPEAVSNLTFGGIKRNHLFITASTSPYALRVTFNGVRDPA</sequence>
<dbReference type="Proteomes" id="UP001500711">
    <property type="component" value="Unassembled WGS sequence"/>
</dbReference>